<feature type="region of interest" description="Disordered" evidence="2">
    <location>
        <begin position="124"/>
        <end position="147"/>
    </location>
</feature>
<gene>
    <name evidence="3" type="ORF">HANVADRAFT_50585</name>
</gene>
<evidence type="ECO:0000313" key="4">
    <source>
        <dbReference type="Proteomes" id="UP000092321"/>
    </source>
</evidence>
<dbReference type="Proteomes" id="UP000092321">
    <property type="component" value="Unassembled WGS sequence"/>
</dbReference>
<dbReference type="Gene3D" id="2.60.40.200">
    <property type="entry name" value="Superoxide dismutase, copper/zinc binding domain"/>
    <property type="match status" value="1"/>
</dbReference>
<evidence type="ECO:0000313" key="3">
    <source>
        <dbReference type="EMBL" id="OBA24836.1"/>
    </source>
</evidence>
<dbReference type="EMBL" id="LXPE01000390">
    <property type="protein sequence ID" value="OBA24836.1"/>
    <property type="molecule type" value="Genomic_DNA"/>
</dbReference>
<dbReference type="AlphaFoldDB" id="A0A1B7T7W3"/>
<comment type="caution">
    <text evidence="3">The sequence shown here is derived from an EMBL/GenBank/DDBJ whole genome shotgun (WGS) entry which is preliminary data.</text>
</comment>
<evidence type="ECO:0000256" key="1">
    <source>
        <dbReference type="ARBA" id="ARBA00023157"/>
    </source>
</evidence>
<dbReference type="OrthoDB" id="159229at2759"/>
<evidence type="ECO:0008006" key="5">
    <source>
        <dbReference type="Google" id="ProtNLM"/>
    </source>
</evidence>
<proteinExistence type="predicted"/>
<feature type="non-terminal residue" evidence="3">
    <location>
        <position position="1"/>
    </location>
</feature>
<accession>A0A1B7T7W3</accession>
<reference evidence="4" key="1">
    <citation type="journal article" date="2016" name="Proc. Natl. Acad. Sci. U.S.A.">
        <title>Comparative genomics of biotechnologically important yeasts.</title>
        <authorList>
            <person name="Riley R."/>
            <person name="Haridas S."/>
            <person name="Wolfe K.H."/>
            <person name="Lopes M.R."/>
            <person name="Hittinger C.T."/>
            <person name="Goeker M."/>
            <person name="Salamov A.A."/>
            <person name="Wisecaver J.H."/>
            <person name="Long T.M."/>
            <person name="Calvey C.H."/>
            <person name="Aerts A.L."/>
            <person name="Barry K.W."/>
            <person name="Choi C."/>
            <person name="Clum A."/>
            <person name="Coughlan A.Y."/>
            <person name="Deshpande S."/>
            <person name="Douglass A.P."/>
            <person name="Hanson S.J."/>
            <person name="Klenk H.-P."/>
            <person name="LaButti K.M."/>
            <person name="Lapidus A."/>
            <person name="Lindquist E.A."/>
            <person name="Lipzen A.M."/>
            <person name="Meier-Kolthoff J.P."/>
            <person name="Ohm R.A."/>
            <person name="Otillar R.P."/>
            <person name="Pangilinan J.L."/>
            <person name="Peng Y."/>
            <person name="Rokas A."/>
            <person name="Rosa C.A."/>
            <person name="Scheuner C."/>
            <person name="Sibirny A.A."/>
            <person name="Slot J.C."/>
            <person name="Stielow J.B."/>
            <person name="Sun H."/>
            <person name="Kurtzman C.P."/>
            <person name="Blackwell M."/>
            <person name="Grigoriev I.V."/>
            <person name="Jeffries T.W."/>
        </authorList>
    </citation>
    <scope>NUCLEOTIDE SEQUENCE [LARGE SCALE GENOMIC DNA]</scope>
    <source>
        <strain evidence="4">NRRL Y-1626</strain>
    </source>
</reference>
<keyword evidence="4" id="KW-1185">Reference proteome</keyword>
<dbReference type="GO" id="GO:0046872">
    <property type="term" value="F:metal ion binding"/>
    <property type="evidence" value="ECO:0007669"/>
    <property type="project" value="InterPro"/>
</dbReference>
<sequence>DSKCQVGDLSGKHGLINTTCFETYYYDPYISLNPNDPAFIGGKSLVIHLEDNSKLACANIIPSSEPEDLVLINPESEIAQIKDFIEASTGDKTKVYDFEVGIFDKRDINYDVYEDLDWGLEAEEEEEENDDNYEDDSNDEFELLDGDNDMKHSVDVSPVANNGNSTNSNVTFLTNGTETNSTQPLSSNAVGSVINSLHLWDSLRIVLVAMFMVLF</sequence>
<evidence type="ECO:0000256" key="2">
    <source>
        <dbReference type="SAM" id="MobiDB-lite"/>
    </source>
</evidence>
<name>A0A1B7T7W3_9ASCO</name>
<keyword evidence="1" id="KW-1015">Disulfide bond</keyword>
<dbReference type="GO" id="GO:0006801">
    <property type="term" value="P:superoxide metabolic process"/>
    <property type="evidence" value="ECO:0007669"/>
    <property type="project" value="InterPro"/>
</dbReference>
<organism evidence="3 4">
    <name type="scientific">Hanseniaspora valbyensis NRRL Y-1626</name>
    <dbReference type="NCBI Taxonomy" id="766949"/>
    <lineage>
        <taxon>Eukaryota</taxon>
        <taxon>Fungi</taxon>
        <taxon>Dikarya</taxon>
        <taxon>Ascomycota</taxon>
        <taxon>Saccharomycotina</taxon>
        <taxon>Saccharomycetes</taxon>
        <taxon>Saccharomycodales</taxon>
        <taxon>Saccharomycodaceae</taxon>
        <taxon>Hanseniaspora</taxon>
    </lineage>
</organism>
<dbReference type="InterPro" id="IPR036423">
    <property type="entry name" value="SOD-like_Cu/Zn_dom_sf"/>
</dbReference>
<protein>
    <recommendedName>
        <fullName evidence="5">Superoxide dismutase copper/zinc binding domain-containing protein</fullName>
    </recommendedName>
</protein>
<dbReference type="SUPFAM" id="SSF49329">
    <property type="entry name" value="Cu,Zn superoxide dismutase-like"/>
    <property type="match status" value="1"/>
</dbReference>